<name>A0A6J5ZAZ2_9ZZZZ</name>
<evidence type="ECO:0000256" key="2">
    <source>
        <dbReference type="ARBA" id="ARBA00023125"/>
    </source>
</evidence>
<evidence type="ECO:0000313" key="5">
    <source>
        <dbReference type="EMBL" id="CAB4336743.1"/>
    </source>
</evidence>
<dbReference type="CDD" id="cd01392">
    <property type="entry name" value="HTH_LacI"/>
    <property type="match status" value="1"/>
</dbReference>
<dbReference type="PROSITE" id="PS50932">
    <property type="entry name" value="HTH_LACI_2"/>
    <property type="match status" value="1"/>
</dbReference>
<organism evidence="5">
    <name type="scientific">freshwater metagenome</name>
    <dbReference type="NCBI Taxonomy" id="449393"/>
    <lineage>
        <taxon>unclassified sequences</taxon>
        <taxon>metagenomes</taxon>
        <taxon>ecological metagenomes</taxon>
    </lineage>
</organism>
<dbReference type="PANTHER" id="PTHR30146">
    <property type="entry name" value="LACI-RELATED TRANSCRIPTIONAL REPRESSOR"/>
    <property type="match status" value="1"/>
</dbReference>
<dbReference type="InterPro" id="IPR000843">
    <property type="entry name" value="HTH_LacI"/>
</dbReference>
<evidence type="ECO:0000256" key="1">
    <source>
        <dbReference type="ARBA" id="ARBA00023015"/>
    </source>
</evidence>
<reference evidence="5" key="1">
    <citation type="submission" date="2020-05" db="EMBL/GenBank/DDBJ databases">
        <authorList>
            <person name="Chiriac C."/>
            <person name="Salcher M."/>
            <person name="Ghai R."/>
            <person name="Kavagutti S V."/>
        </authorList>
    </citation>
    <scope>NUCLEOTIDE SEQUENCE</scope>
</reference>
<sequence>MAMSLRDIAKHAGVSVGTASNVLNRPGLVAPETVKRVQQVIEELGYIPNGYVKQMSAGHSRTLGLVVPNVSNPFFAEVARGVEDAAAKKNYAVFICNTGESPEREERFMGVLIEQLVKGVLITPTSMKPGHIKTLKERGISVTLIDAPGKSASECSVTVNDLRGAEIAIEHLAGFGHSHIAWVCGPDSIPQAADRTKGVATSAKLNKLQIETVRTPGMTFESGVEAAEKILAMNPRPTAIFGANDLLALGVMRTLLAAGIKIPEDISLIGYDDIDFARSAAVPLSSIAQPAYQLGYTATQLLLSECEALETHAHQDVRFQPELVARASTGPIKS</sequence>
<dbReference type="GO" id="GO:0000976">
    <property type="term" value="F:transcription cis-regulatory region binding"/>
    <property type="evidence" value="ECO:0007669"/>
    <property type="project" value="TreeGrafter"/>
</dbReference>
<keyword evidence="2" id="KW-0238">DNA-binding</keyword>
<dbReference type="InterPro" id="IPR010982">
    <property type="entry name" value="Lambda_DNA-bd_dom_sf"/>
</dbReference>
<dbReference type="EMBL" id="CAESAG010000077">
    <property type="protein sequence ID" value="CAB4336743.1"/>
    <property type="molecule type" value="Genomic_DNA"/>
</dbReference>
<keyword evidence="1" id="KW-0805">Transcription regulation</keyword>
<dbReference type="Pfam" id="PF13377">
    <property type="entry name" value="Peripla_BP_3"/>
    <property type="match status" value="1"/>
</dbReference>
<dbReference type="SUPFAM" id="SSF47413">
    <property type="entry name" value="lambda repressor-like DNA-binding domains"/>
    <property type="match status" value="1"/>
</dbReference>
<gene>
    <name evidence="5" type="ORF">UFOPK4080_00603</name>
</gene>
<dbReference type="InterPro" id="IPR028082">
    <property type="entry name" value="Peripla_BP_I"/>
</dbReference>
<evidence type="ECO:0000259" key="4">
    <source>
        <dbReference type="PROSITE" id="PS50932"/>
    </source>
</evidence>
<dbReference type="Gene3D" id="1.10.260.40">
    <property type="entry name" value="lambda repressor-like DNA-binding domains"/>
    <property type="match status" value="1"/>
</dbReference>
<accession>A0A6J5ZAZ2</accession>
<protein>
    <submittedName>
        <fullName evidence="5">Unannotated protein</fullName>
    </submittedName>
</protein>
<dbReference type="Gene3D" id="3.40.50.2300">
    <property type="match status" value="2"/>
</dbReference>
<evidence type="ECO:0000256" key="3">
    <source>
        <dbReference type="ARBA" id="ARBA00023163"/>
    </source>
</evidence>
<dbReference type="AlphaFoldDB" id="A0A6J5ZAZ2"/>
<keyword evidence="3" id="KW-0804">Transcription</keyword>
<proteinExistence type="predicted"/>
<dbReference type="PANTHER" id="PTHR30146:SF109">
    <property type="entry name" value="HTH-TYPE TRANSCRIPTIONAL REGULATOR GALS"/>
    <property type="match status" value="1"/>
</dbReference>
<dbReference type="CDD" id="cd06293">
    <property type="entry name" value="PBP1_LacI-like"/>
    <property type="match status" value="1"/>
</dbReference>
<feature type="domain" description="HTH lacI-type" evidence="4">
    <location>
        <begin position="3"/>
        <end position="57"/>
    </location>
</feature>
<dbReference type="PROSITE" id="PS00356">
    <property type="entry name" value="HTH_LACI_1"/>
    <property type="match status" value="1"/>
</dbReference>
<dbReference type="Pfam" id="PF00356">
    <property type="entry name" value="LacI"/>
    <property type="match status" value="1"/>
</dbReference>
<dbReference type="InterPro" id="IPR046335">
    <property type="entry name" value="LacI/GalR-like_sensor"/>
</dbReference>
<dbReference type="SMART" id="SM00354">
    <property type="entry name" value="HTH_LACI"/>
    <property type="match status" value="1"/>
</dbReference>
<dbReference type="SUPFAM" id="SSF53822">
    <property type="entry name" value="Periplasmic binding protein-like I"/>
    <property type="match status" value="1"/>
</dbReference>
<dbReference type="GO" id="GO:0003700">
    <property type="term" value="F:DNA-binding transcription factor activity"/>
    <property type="evidence" value="ECO:0007669"/>
    <property type="project" value="TreeGrafter"/>
</dbReference>